<dbReference type="Gene3D" id="3.60.15.10">
    <property type="entry name" value="Ribonuclease Z/Hydroxyacylglutathione hydrolase-like"/>
    <property type="match status" value="1"/>
</dbReference>
<name>A0A4U3ETB3_9GAMM</name>
<comment type="caution">
    <text evidence="4">The sequence shown here is derived from an EMBL/GenBank/DDBJ whole genome shotgun (WGS) entry which is preliminary data.</text>
</comment>
<evidence type="ECO:0000313" key="4">
    <source>
        <dbReference type="EMBL" id="TKJ82869.1"/>
    </source>
</evidence>
<dbReference type="InterPro" id="IPR050114">
    <property type="entry name" value="UPF0173_UPF0282_UlaG_hydrolase"/>
</dbReference>
<dbReference type="EMBL" id="QGAC01000046">
    <property type="protein sequence ID" value="TKJ82869.1"/>
    <property type="molecule type" value="Genomic_DNA"/>
</dbReference>
<evidence type="ECO:0000256" key="2">
    <source>
        <dbReference type="SAM" id="SignalP"/>
    </source>
</evidence>
<dbReference type="GO" id="GO:0016787">
    <property type="term" value="F:hydrolase activity"/>
    <property type="evidence" value="ECO:0007669"/>
    <property type="project" value="UniProtKB-KW"/>
</dbReference>
<dbReference type="SUPFAM" id="SSF56281">
    <property type="entry name" value="Metallo-hydrolase/oxidoreductase"/>
    <property type="match status" value="1"/>
</dbReference>
<dbReference type="RefSeq" id="WP_137270204.1">
    <property type="nucleotide sequence ID" value="NZ_QGAC01000046.1"/>
</dbReference>
<dbReference type="InterPro" id="IPR036866">
    <property type="entry name" value="RibonucZ/Hydroxyglut_hydro"/>
</dbReference>
<dbReference type="Pfam" id="PF12706">
    <property type="entry name" value="Lactamase_B_2"/>
    <property type="match status" value="1"/>
</dbReference>
<keyword evidence="1" id="KW-0378">Hydrolase</keyword>
<sequence>MNMNKLLAAVVLSATIVTSAFAGDNYQQIRNATGRVEIAGKTFLIDPMLAKKDTYPGFENTYNSQLRFPLVELPISIESTYKGVEGIIVTHTHLDHWDPAAAQQLPKDILIITQHEDDAKLIRGQGFKNVKVLNGSMQFGDVTLVKTHGAHGTDEMFASSISEVLGEAMGVVLKAKDHKTVYIAGDTLWNADVNKAIVKYKPDVLVLNTGDARNLIFPDSGIIMGTKDVRHAYKMLPNAKIITVHMDAVNHTLVSRADMRAYIKENKLGDRVVVPNDGETVNY</sequence>
<dbReference type="PANTHER" id="PTHR43546:SF9">
    <property type="entry name" value="L-ASCORBATE-6-PHOSPHATE LACTONASE ULAG-RELATED"/>
    <property type="match status" value="1"/>
</dbReference>
<dbReference type="AlphaFoldDB" id="A0A4U3ETB3"/>
<keyword evidence="2" id="KW-0732">Signal</keyword>
<evidence type="ECO:0000259" key="3">
    <source>
        <dbReference type="Pfam" id="PF12706"/>
    </source>
</evidence>
<protein>
    <recommendedName>
        <fullName evidence="3">Metallo-beta-lactamase domain-containing protein</fullName>
    </recommendedName>
</protein>
<proteinExistence type="predicted"/>
<organism evidence="4 5">
    <name type="scientific">Erwinia persicina</name>
    <dbReference type="NCBI Taxonomy" id="55211"/>
    <lineage>
        <taxon>Bacteria</taxon>
        <taxon>Pseudomonadati</taxon>
        <taxon>Pseudomonadota</taxon>
        <taxon>Gammaproteobacteria</taxon>
        <taxon>Enterobacterales</taxon>
        <taxon>Erwiniaceae</taxon>
        <taxon>Erwinia</taxon>
    </lineage>
</organism>
<dbReference type="OrthoDB" id="9805728at2"/>
<gene>
    <name evidence="4" type="ORF">EpCFBP13511_23545</name>
</gene>
<dbReference type="PANTHER" id="PTHR43546">
    <property type="entry name" value="UPF0173 METAL-DEPENDENT HYDROLASE MJ1163-RELATED"/>
    <property type="match status" value="1"/>
</dbReference>
<evidence type="ECO:0000256" key="1">
    <source>
        <dbReference type="ARBA" id="ARBA00022801"/>
    </source>
</evidence>
<feature type="chain" id="PRO_5020635505" description="Metallo-beta-lactamase domain-containing protein" evidence="2">
    <location>
        <begin position="23"/>
        <end position="283"/>
    </location>
</feature>
<evidence type="ECO:0000313" key="5">
    <source>
        <dbReference type="Proteomes" id="UP000306393"/>
    </source>
</evidence>
<feature type="domain" description="Metallo-beta-lactamase" evidence="3">
    <location>
        <begin position="43"/>
        <end position="246"/>
    </location>
</feature>
<dbReference type="InterPro" id="IPR001279">
    <property type="entry name" value="Metallo-B-lactamas"/>
</dbReference>
<dbReference type="Proteomes" id="UP000306393">
    <property type="component" value="Unassembled WGS sequence"/>
</dbReference>
<reference evidence="4 5" key="1">
    <citation type="journal article" date="2019" name="Sci. Rep.">
        <title>Differences in resource use lead to coexistence of seed-transmitted microbial populations.</title>
        <authorList>
            <person name="Torres-Cortes G."/>
            <person name="Garcia B.J."/>
            <person name="Compant S."/>
            <person name="Rezki S."/>
            <person name="Jones P."/>
            <person name="Preveaux A."/>
            <person name="Briand M."/>
            <person name="Roulet A."/>
            <person name="Bouchez O."/>
            <person name="Jacobson D."/>
            <person name="Barret M."/>
        </authorList>
    </citation>
    <scope>NUCLEOTIDE SEQUENCE [LARGE SCALE GENOMIC DNA]</scope>
    <source>
        <strain evidence="4 5">CFBP13511</strain>
    </source>
</reference>
<accession>A0A4U3ETB3</accession>
<feature type="signal peptide" evidence="2">
    <location>
        <begin position="1"/>
        <end position="22"/>
    </location>
</feature>